<organism evidence="1 2">
    <name type="scientific">Lipomyces kononenkoae</name>
    <name type="common">Yeast</name>
    <dbReference type="NCBI Taxonomy" id="34357"/>
    <lineage>
        <taxon>Eukaryota</taxon>
        <taxon>Fungi</taxon>
        <taxon>Dikarya</taxon>
        <taxon>Ascomycota</taxon>
        <taxon>Saccharomycotina</taxon>
        <taxon>Lipomycetes</taxon>
        <taxon>Lipomycetales</taxon>
        <taxon>Lipomycetaceae</taxon>
        <taxon>Lipomyces</taxon>
    </lineage>
</organism>
<dbReference type="EMBL" id="MU971365">
    <property type="protein sequence ID" value="KAK9237700.1"/>
    <property type="molecule type" value="Genomic_DNA"/>
</dbReference>
<keyword evidence="2" id="KW-1185">Reference proteome</keyword>
<name>A0ACC3T1F6_LIPKO</name>
<evidence type="ECO:0000313" key="1">
    <source>
        <dbReference type="EMBL" id="KAK9237700.1"/>
    </source>
</evidence>
<sequence>MPGRNYVPPKQVSSLSSSPQSGSTTPPLSGGRRRSARIAAAPPPPPPSSSYVSQVYKDESGNVVEVLDSEGSFDEISDSSYDADKLNGKRKFTETFKATPPNINKGKQKAIEISDDDEELSELSDADFDDGQDLEGGFVKSDSDESAVLGKATASKRRRVTYATIKTQSSSRATNAKGKSKVRQSSNSLGSDSEVVVESSSSGSLRKSSTSSTKKSRLSIDVDDDEEDDDDFDDEEDESELSELEDSSEEEAEPLPAPARRQLARRGRNPLSHNESTRQALYENHPQLKGVFQSLRETPKREVKQASQPEELTIKLLPFQREGLHWLVEQEKSRYKGGILADEMGMGKTIQTIALLLSEPRGKPNLVVVPTVAIMQWRSEIASNTAGKLTTTIFHGATRVEDPKKLKSFDVIITSYSVLESVYRKEHAGFRRVDGVYKARSPLHAIKYHRVILDEAHNIKDRQCNTAKAAFALNTDRRLCLSGTPLQNRIGELYSLIRFLRVEPYCKYFCKKCDCSSLDWMFSDKRSCDICGHKPMQHVNWFNTELLKPIQSAHSRADREQAMEKLHSILKHILLRRTKVERADDLGLPPRIVDIRRDRFNEEEEDLYQSIFSDSKRRFNSYVAQGVVLNNYANIFTLITRMRQMADHPDLVLRRHGSTEADTTLVCKLCDDEAQEAIRAKCHHVFCRLCIKEYVEGFDAEDATETLECPVCHVALVIDLTAPALEVDDETLKKGSIVNRINMSNWRSSTKIEALVEELYKLRSDRQTIKSIVFSQFTSMLDLVEWRLRRAGFQTVKLQGNMTPAQRDNSIKYFMDTPSVEVFLVSLKAGGVALNLCEASQVFLLDPWWNPSVEWQSGDRVHRIGQHRPVRITRLIIEDSIESRIIELQEKKANMIKATIEQDDSAMNKLTPADLEFLFLN</sequence>
<reference evidence="2" key="1">
    <citation type="journal article" date="2024" name="Front. Bioeng. Biotechnol.">
        <title>Genome-scale model development and genomic sequencing of the oleaginous clade Lipomyces.</title>
        <authorList>
            <person name="Czajka J.J."/>
            <person name="Han Y."/>
            <person name="Kim J."/>
            <person name="Mondo S.J."/>
            <person name="Hofstad B.A."/>
            <person name="Robles A."/>
            <person name="Haridas S."/>
            <person name="Riley R."/>
            <person name="LaButti K."/>
            <person name="Pangilinan J."/>
            <person name="Andreopoulos W."/>
            <person name="Lipzen A."/>
            <person name="Yan J."/>
            <person name="Wang M."/>
            <person name="Ng V."/>
            <person name="Grigoriev I.V."/>
            <person name="Spatafora J.W."/>
            <person name="Magnuson J.K."/>
            <person name="Baker S.E."/>
            <person name="Pomraning K.R."/>
        </authorList>
    </citation>
    <scope>NUCLEOTIDE SEQUENCE [LARGE SCALE GENOMIC DNA]</scope>
    <source>
        <strain evidence="2">CBS 7786</strain>
    </source>
</reference>
<gene>
    <name evidence="1" type="ORF">V1525DRAFT_147672</name>
</gene>
<dbReference type="Proteomes" id="UP001433508">
    <property type="component" value="Unassembled WGS sequence"/>
</dbReference>
<protein>
    <submittedName>
        <fullName evidence="1">SNF2 family N-terminal domain-containing protein</fullName>
    </submittedName>
</protein>
<evidence type="ECO:0000313" key="2">
    <source>
        <dbReference type="Proteomes" id="UP001433508"/>
    </source>
</evidence>
<proteinExistence type="predicted"/>
<accession>A0ACC3T1F6</accession>
<comment type="caution">
    <text evidence="1">The sequence shown here is derived from an EMBL/GenBank/DDBJ whole genome shotgun (WGS) entry which is preliminary data.</text>
</comment>